<dbReference type="Pfam" id="PF11682">
    <property type="entry name" value="Zn_ribbon_11"/>
    <property type="match status" value="1"/>
</dbReference>
<sequence length="126" mass="14759">MRMLKVFVACNVMNQIISAARNPPANESPYFCRFCGCLLILHNNNLSETPWFEHDQKSIPIERLRLCTYFDPEVKHNEQQEELRHMVKKQMKPVLVTRWLCLLCGKEHLGVKCCQTCGTDIYCKEI</sequence>
<dbReference type="OrthoDB" id="6423493at2"/>
<evidence type="ECO:0000259" key="2">
    <source>
        <dbReference type="Pfam" id="PF25165"/>
    </source>
</evidence>
<feature type="domain" description="DUF3279" evidence="1">
    <location>
        <begin position="96"/>
        <end position="126"/>
    </location>
</feature>
<dbReference type="Proteomes" id="UP000224974">
    <property type="component" value="Unassembled WGS sequence"/>
</dbReference>
<proteinExistence type="predicted"/>
<reference evidence="4 6" key="3">
    <citation type="submission" date="2019-03" db="EMBL/GenBank/DDBJ databases">
        <authorList>
            <consortium name="Pathogen Informatics"/>
        </authorList>
    </citation>
    <scope>NUCLEOTIDE SEQUENCE [LARGE SCALE GENOMIC DNA]</scope>
    <source>
        <strain evidence="4 6">NCTC12282</strain>
    </source>
</reference>
<evidence type="ECO:0000313" key="3">
    <source>
        <dbReference type="EMBL" id="PHI32253.1"/>
    </source>
</evidence>
<protein>
    <submittedName>
        <fullName evidence="4">Protein of uncharacterized function (DUF3279)</fullName>
    </submittedName>
</protein>
<accession>A0A2C6DU69</accession>
<evidence type="ECO:0000313" key="5">
    <source>
        <dbReference type="Proteomes" id="UP000224974"/>
    </source>
</evidence>
<evidence type="ECO:0000313" key="6">
    <source>
        <dbReference type="Proteomes" id="UP000373449"/>
    </source>
</evidence>
<dbReference type="AlphaFoldDB" id="A0A2C6DU69"/>
<organism evidence="3 5">
    <name type="scientific">Budvicia aquatica</name>
    <dbReference type="NCBI Taxonomy" id="82979"/>
    <lineage>
        <taxon>Bacteria</taxon>
        <taxon>Pseudomonadati</taxon>
        <taxon>Pseudomonadota</taxon>
        <taxon>Gammaproteobacteria</taxon>
        <taxon>Enterobacterales</taxon>
        <taxon>Budviciaceae</taxon>
        <taxon>Budvicia</taxon>
    </lineage>
</organism>
<evidence type="ECO:0000313" key="4">
    <source>
        <dbReference type="EMBL" id="VFS45170.1"/>
    </source>
</evidence>
<gene>
    <name evidence="3" type="ORF">CRN84_24500</name>
    <name evidence="4" type="ORF">NCTC12282_00042</name>
</gene>
<dbReference type="RefSeq" id="WP_099044295.1">
    <property type="nucleotide sequence ID" value="NZ_CAADJA010000002.1"/>
</dbReference>
<dbReference type="EMBL" id="PDDX01000001">
    <property type="protein sequence ID" value="PHI32253.1"/>
    <property type="molecule type" value="Genomic_DNA"/>
</dbReference>
<dbReference type="InterPro" id="IPR057150">
    <property type="entry name" value="DUF7828"/>
</dbReference>
<dbReference type="Pfam" id="PF25165">
    <property type="entry name" value="DUF7828"/>
    <property type="match status" value="1"/>
</dbReference>
<keyword evidence="5" id="KW-1185">Reference proteome</keyword>
<name>A0A2C6DU69_9GAMM</name>
<dbReference type="EMBL" id="CAADJA010000002">
    <property type="protein sequence ID" value="VFS45170.1"/>
    <property type="molecule type" value="Genomic_DNA"/>
</dbReference>
<dbReference type="Proteomes" id="UP000373449">
    <property type="component" value="Unassembled WGS sequence"/>
</dbReference>
<evidence type="ECO:0000259" key="1">
    <source>
        <dbReference type="Pfam" id="PF11682"/>
    </source>
</evidence>
<feature type="domain" description="DUF7828" evidence="2">
    <location>
        <begin position="3"/>
        <end position="89"/>
    </location>
</feature>
<dbReference type="InterPro" id="IPR021696">
    <property type="entry name" value="DUF3279"/>
</dbReference>
<reference evidence="3" key="1">
    <citation type="submission" date="2017-09" db="EMBL/GenBank/DDBJ databases">
        <title>FDA dAtabase for Regulatory Grade micrObial Sequences (FDA-ARGOS): Supporting development and validation of Infectious Disease Dx tests.</title>
        <authorList>
            <person name="Minogue T."/>
            <person name="Wolcott M."/>
            <person name="Wasieloski L."/>
            <person name="Aguilar W."/>
            <person name="Moore D."/>
            <person name="Tallon L.J."/>
            <person name="Sadzewicz L."/>
            <person name="Ott S."/>
            <person name="Zhao X."/>
            <person name="Nagaraj S."/>
            <person name="Vavikolanu K."/>
            <person name="Aluvathingal J."/>
            <person name="Nadendla S."/>
            <person name="Sichtig H."/>
        </authorList>
    </citation>
    <scope>NUCLEOTIDE SEQUENCE</scope>
    <source>
        <strain evidence="3">FDAARGOS_387</strain>
    </source>
</reference>
<reference evidence="5" key="2">
    <citation type="submission" date="2017-09" db="EMBL/GenBank/DDBJ databases">
        <title>FDA dAtabase for Regulatory Grade micrObial Sequences (FDA-ARGOS): Supporting development and validation of Infectious Disease Dx tests.</title>
        <authorList>
            <person name="Minogue T."/>
            <person name="Wolcott M."/>
            <person name="Wasieloski L."/>
            <person name="Aguilar W."/>
            <person name="Moore D."/>
            <person name="Tallon L."/>
            <person name="Sadzewicz L."/>
            <person name="Ott S."/>
            <person name="Zhao X."/>
            <person name="Nagaraj S."/>
            <person name="Vavikolanu K."/>
            <person name="Aluvathingal J."/>
            <person name="Nadendla S."/>
            <person name="Sichtig H."/>
        </authorList>
    </citation>
    <scope>NUCLEOTIDE SEQUENCE [LARGE SCALE GENOMIC DNA]</scope>
    <source>
        <strain evidence="5">FDAARGOS_387</strain>
    </source>
</reference>